<comment type="function">
    <text evidence="4 5">Removes the 2'-phosphate from RNA via an intermediate in which the phosphate is ADP-ribosylated by NAD followed by a presumed transesterification to release the RNA and generate ADP-ribose 1''-2''-cyclic phosphate (APPR&gt;P). May function as an ADP-ribosylase.</text>
</comment>
<dbReference type="Gene3D" id="1.10.10.970">
    <property type="entry name" value="RNA 2'-phosphotransferase, Tpt1/KptA family, N-terminal domain"/>
    <property type="match status" value="1"/>
</dbReference>
<evidence type="ECO:0000256" key="2">
    <source>
        <dbReference type="ARBA" id="ARBA00022679"/>
    </source>
</evidence>
<dbReference type="OrthoDB" id="24376at2157"/>
<dbReference type="HAMAP" id="MF_00299">
    <property type="entry name" value="KptA"/>
    <property type="match status" value="1"/>
</dbReference>
<evidence type="ECO:0000256" key="4">
    <source>
        <dbReference type="ARBA" id="ARBA00025212"/>
    </source>
</evidence>
<dbReference type="InterPro" id="IPR002745">
    <property type="entry name" value="Ptrans_KptA/Tpt1"/>
</dbReference>
<organism evidence="6 7">
    <name type="scientific">Methanococcoides vulcani</name>
    <dbReference type="NCBI Taxonomy" id="1353158"/>
    <lineage>
        <taxon>Archaea</taxon>
        <taxon>Methanobacteriati</taxon>
        <taxon>Methanobacteriota</taxon>
        <taxon>Stenosarchaea group</taxon>
        <taxon>Methanomicrobia</taxon>
        <taxon>Methanosarcinales</taxon>
        <taxon>Methanosarcinaceae</taxon>
        <taxon>Methanococcoides</taxon>
    </lineage>
</organism>
<sequence>MIRKCKEHGYFRGEVCPDCGKSGRYVLDDEREERLGRFVSGALRHFPDDVGLTMDKQGWVNMDLLCDLMERRYRWASRERLISLVESDVKNRYEITGSGIRARYGHSVDVELDYPENELPYLYYGVSQEEVDMLLDAGIAPLRQTYVHLSTTLEKATESASVHTENPVVLEIDADEAQNDGIEFMAVNDDIVLTESVPPEYLTIVEIEE</sequence>
<dbReference type="Proteomes" id="UP000243338">
    <property type="component" value="Unassembled WGS sequence"/>
</dbReference>
<name>A0A1I0AV81_9EURY</name>
<accession>A0A1I0AV81</accession>
<dbReference type="GO" id="GO:0003950">
    <property type="term" value="F:NAD+ poly-ADP-ribosyltransferase activity"/>
    <property type="evidence" value="ECO:0007669"/>
    <property type="project" value="InterPro"/>
</dbReference>
<dbReference type="PANTHER" id="PTHR12684:SF2">
    <property type="entry name" value="TRNA 2'-PHOSPHOTRANSFERASE 1"/>
    <property type="match status" value="1"/>
</dbReference>
<evidence type="ECO:0000313" key="6">
    <source>
        <dbReference type="EMBL" id="SES98285.1"/>
    </source>
</evidence>
<dbReference type="EMBL" id="FOHQ01000005">
    <property type="protein sequence ID" value="SES98285.1"/>
    <property type="molecule type" value="Genomic_DNA"/>
</dbReference>
<evidence type="ECO:0000313" key="7">
    <source>
        <dbReference type="Proteomes" id="UP000243338"/>
    </source>
</evidence>
<dbReference type="RefSeq" id="WP_091690300.1">
    <property type="nucleotide sequence ID" value="NZ_CAAGSJ010000006.1"/>
</dbReference>
<dbReference type="STRING" id="1353158.SAMN04488587_1846"/>
<proteinExistence type="inferred from homology"/>
<evidence type="ECO:0000256" key="3">
    <source>
        <dbReference type="ARBA" id="ARBA00023027"/>
    </source>
</evidence>
<keyword evidence="3 5" id="KW-0520">NAD</keyword>
<dbReference type="InterPro" id="IPR042081">
    <property type="entry name" value="RNA_2'-PTrans_C"/>
</dbReference>
<reference evidence="7" key="1">
    <citation type="submission" date="2016-10" db="EMBL/GenBank/DDBJ databases">
        <authorList>
            <person name="Varghese N."/>
            <person name="Submissions S."/>
        </authorList>
    </citation>
    <scope>NUCLEOTIDE SEQUENCE [LARGE SCALE GENOMIC DNA]</scope>
    <source>
        <strain evidence="7">SLH 33</strain>
    </source>
</reference>
<dbReference type="InterPro" id="IPR022928">
    <property type="entry name" value="RNA_2'-PTrans_KptA"/>
</dbReference>
<dbReference type="SUPFAM" id="SSF56399">
    <property type="entry name" value="ADP-ribosylation"/>
    <property type="match status" value="1"/>
</dbReference>
<dbReference type="InterPro" id="IPR042080">
    <property type="entry name" value="RNA_2'-PTrans_N"/>
</dbReference>
<protein>
    <recommendedName>
        <fullName evidence="5">Probable RNA 2'-phosphotransferase</fullName>
        <ecNumber evidence="5">2.7.1.-</ecNumber>
    </recommendedName>
</protein>
<dbReference type="Gene3D" id="3.20.170.30">
    <property type="match status" value="1"/>
</dbReference>
<dbReference type="GO" id="GO:0006388">
    <property type="term" value="P:tRNA splicing, via endonucleolytic cleavage and ligation"/>
    <property type="evidence" value="ECO:0007669"/>
    <property type="project" value="UniProtKB-UniRule"/>
</dbReference>
<dbReference type="NCBIfam" id="NF002015">
    <property type="entry name" value="PRK00819.1-5"/>
    <property type="match status" value="1"/>
</dbReference>
<dbReference type="PANTHER" id="PTHR12684">
    <property type="entry name" value="PUTATIVE PHOSPHOTRANSFERASE"/>
    <property type="match status" value="1"/>
</dbReference>
<dbReference type="Pfam" id="PF01885">
    <property type="entry name" value="PTS_2-RNA"/>
    <property type="match status" value="1"/>
</dbReference>
<keyword evidence="2 5" id="KW-0808">Transferase</keyword>
<keyword evidence="7" id="KW-1185">Reference proteome</keyword>
<gene>
    <name evidence="5" type="primary">kptA</name>
    <name evidence="6" type="ORF">SAMN04488587_1846</name>
</gene>
<dbReference type="GO" id="GO:0000215">
    <property type="term" value="F:tRNA 2'-phosphotransferase activity"/>
    <property type="evidence" value="ECO:0007669"/>
    <property type="project" value="TreeGrafter"/>
</dbReference>
<dbReference type="EC" id="2.7.1.-" evidence="5"/>
<evidence type="ECO:0000256" key="1">
    <source>
        <dbReference type="ARBA" id="ARBA00009836"/>
    </source>
</evidence>
<comment type="similarity">
    <text evidence="1 5">Belongs to the KptA/TPT1 family.</text>
</comment>
<dbReference type="AlphaFoldDB" id="A0A1I0AV81"/>
<evidence type="ECO:0000256" key="5">
    <source>
        <dbReference type="HAMAP-Rule" id="MF_00299"/>
    </source>
</evidence>